<accession>X1KG08</accession>
<feature type="non-terminal residue" evidence="1">
    <location>
        <position position="1"/>
    </location>
</feature>
<proteinExistence type="predicted"/>
<protein>
    <submittedName>
        <fullName evidence="1">Uncharacterized protein</fullName>
    </submittedName>
</protein>
<sequence>NYYVISIYPNSVKLQGWNNQNLKKRIEEFMPDPTIKISKGCEYIDYKRGILEITLTKNQ</sequence>
<evidence type="ECO:0000313" key="1">
    <source>
        <dbReference type="EMBL" id="GAH89099.1"/>
    </source>
</evidence>
<name>X1KG08_9ZZZZ</name>
<comment type="caution">
    <text evidence="1">The sequence shown here is derived from an EMBL/GenBank/DDBJ whole genome shotgun (WGS) entry which is preliminary data.</text>
</comment>
<gene>
    <name evidence="1" type="ORF">S03H2_62269</name>
</gene>
<reference evidence="1" key="1">
    <citation type="journal article" date="2014" name="Front. Microbiol.">
        <title>High frequency of phylogenetically diverse reductive dehalogenase-homologous genes in deep subseafloor sedimentary metagenomes.</title>
        <authorList>
            <person name="Kawai M."/>
            <person name="Futagami T."/>
            <person name="Toyoda A."/>
            <person name="Takaki Y."/>
            <person name="Nishi S."/>
            <person name="Hori S."/>
            <person name="Arai W."/>
            <person name="Tsubouchi T."/>
            <person name="Morono Y."/>
            <person name="Uchiyama I."/>
            <person name="Ito T."/>
            <person name="Fujiyama A."/>
            <person name="Inagaki F."/>
            <person name="Takami H."/>
        </authorList>
    </citation>
    <scope>NUCLEOTIDE SEQUENCE</scope>
    <source>
        <strain evidence="1">Expedition CK06-06</strain>
    </source>
</reference>
<dbReference type="EMBL" id="BARU01040262">
    <property type="protein sequence ID" value="GAH89099.1"/>
    <property type="molecule type" value="Genomic_DNA"/>
</dbReference>
<dbReference type="AlphaFoldDB" id="X1KG08"/>
<organism evidence="1">
    <name type="scientific">marine sediment metagenome</name>
    <dbReference type="NCBI Taxonomy" id="412755"/>
    <lineage>
        <taxon>unclassified sequences</taxon>
        <taxon>metagenomes</taxon>
        <taxon>ecological metagenomes</taxon>
    </lineage>
</organism>